<evidence type="ECO:0000313" key="2">
    <source>
        <dbReference type="EMBL" id="ADL12302.1"/>
    </source>
</evidence>
<dbReference type="InterPro" id="IPR036237">
    <property type="entry name" value="Xyl_isomerase-like_sf"/>
</dbReference>
<evidence type="ECO:0000313" key="3">
    <source>
        <dbReference type="Proteomes" id="UP000001661"/>
    </source>
</evidence>
<keyword evidence="3" id="KW-1185">Reference proteome</keyword>
<keyword evidence="2" id="KW-0413">Isomerase</keyword>
<dbReference type="InterPro" id="IPR050312">
    <property type="entry name" value="IolE/XylAMocC-like"/>
</dbReference>
<proteinExistence type="predicted"/>
<dbReference type="STRING" id="574087.Acear_0762"/>
<sequence>MRELFNFSVYTLEWFENDWQQVVDFCQEQGFAGIELLSAGLDRNQAKDEIPNDLIKGMHLSYYLNWLPLTSTEYNKLDLDKVIADYREELELASELDVDYVVFHASSVKSEDVFREDFTYSDSTILSEIVEVVNKVMAGMDVEFKLLFENLWWSGLTFLDKKEALEFIHQVDYENVGFLVDTGHLMNTNPKLSTEAEGLDYLERILIEFQDTADLFYGVHLHKSLSGSYRQQNQDRLYDEFKSSQDYEEKVKVVREFISNVDQHLPFRDESPIEVLDLIKPDYVTHEFTCYEKEEFIQFLQIQRDLLNHN</sequence>
<dbReference type="PANTHER" id="PTHR12110">
    <property type="entry name" value="HYDROXYPYRUVATE ISOMERASE"/>
    <property type="match status" value="1"/>
</dbReference>
<dbReference type="KEGG" id="aar:Acear_0762"/>
<dbReference type="OrthoDB" id="6253202at2"/>
<dbReference type="HOGENOM" id="CLU_046677_0_0_9"/>
<feature type="domain" description="Xylose isomerase-like TIM barrel" evidence="1">
    <location>
        <begin position="24"/>
        <end position="223"/>
    </location>
</feature>
<dbReference type="RefSeq" id="WP_013277748.1">
    <property type="nucleotide sequence ID" value="NC_014378.1"/>
</dbReference>
<name>D9QVP3_ACEAZ</name>
<organism evidence="2 3">
    <name type="scientific">Acetohalobium arabaticum (strain ATCC 49924 / DSM 5501 / Z-7288)</name>
    <dbReference type="NCBI Taxonomy" id="574087"/>
    <lineage>
        <taxon>Bacteria</taxon>
        <taxon>Bacillati</taxon>
        <taxon>Bacillota</taxon>
        <taxon>Clostridia</taxon>
        <taxon>Halanaerobiales</taxon>
        <taxon>Halobacteroidaceae</taxon>
        <taxon>Acetohalobium</taxon>
    </lineage>
</organism>
<accession>D9QVP3</accession>
<dbReference type="Pfam" id="PF01261">
    <property type="entry name" value="AP_endonuc_2"/>
    <property type="match status" value="1"/>
</dbReference>
<dbReference type="AlphaFoldDB" id="D9QVP3"/>
<gene>
    <name evidence="2" type="ordered locus">Acear_0762</name>
</gene>
<dbReference type="Gene3D" id="3.20.20.150">
    <property type="entry name" value="Divalent-metal-dependent TIM barrel enzymes"/>
    <property type="match status" value="1"/>
</dbReference>
<dbReference type="SUPFAM" id="SSF51658">
    <property type="entry name" value="Xylose isomerase-like"/>
    <property type="match status" value="1"/>
</dbReference>
<dbReference type="Proteomes" id="UP000001661">
    <property type="component" value="Chromosome"/>
</dbReference>
<protein>
    <submittedName>
        <fullName evidence="2">Xylose isomerase domain protein TIM barrel</fullName>
    </submittedName>
</protein>
<dbReference type="GO" id="GO:0016853">
    <property type="term" value="F:isomerase activity"/>
    <property type="evidence" value="ECO:0007669"/>
    <property type="project" value="UniProtKB-KW"/>
</dbReference>
<reference evidence="2 3" key="1">
    <citation type="journal article" date="2010" name="Stand. Genomic Sci.">
        <title>Complete genome sequence of Acetohalobium arabaticum type strain (Z-7288).</title>
        <authorList>
            <person name="Sikorski J."/>
            <person name="Lapidus A."/>
            <person name="Chertkov O."/>
            <person name="Lucas S."/>
            <person name="Copeland A."/>
            <person name="Glavina Del Rio T."/>
            <person name="Nolan M."/>
            <person name="Tice H."/>
            <person name="Cheng J.F."/>
            <person name="Han C."/>
            <person name="Brambilla E."/>
            <person name="Pitluck S."/>
            <person name="Liolios K."/>
            <person name="Ivanova N."/>
            <person name="Mavromatis K."/>
            <person name="Mikhailova N."/>
            <person name="Pati A."/>
            <person name="Bruce D."/>
            <person name="Detter C."/>
            <person name="Tapia R."/>
            <person name="Goodwin L."/>
            <person name="Chen A."/>
            <person name="Palaniappan K."/>
            <person name="Land M."/>
            <person name="Hauser L."/>
            <person name="Chang Y.J."/>
            <person name="Jeffries C.D."/>
            <person name="Rohde M."/>
            <person name="Goker M."/>
            <person name="Spring S."/>
            <person name="Woyke T."/>
            <person name="Bristow J."/>
            <person name="Eisen J.A."/>
            <person name="Markowitz V."/>
            <person name="Hugenholtz P."/>
            <person name="Kyrpides N.C."/>
            <person name="Klenk H.P."/>
        </authorList>
    </citation>
    <scope>NUCLEOTIDE SEQUENCE [LARGE SCALE GENOMIC DNA]</scope>
    <source>
        <strain evidence="3">ATCC 49924 / DSM 5501 / Z-7288</strain>
    </source>
</reference>
<dbReference type="eggNOG" id="COG1082">
    <property type="taxonomic scope" value="Bacteria"/>
</dbReference>
<dbReference type="EMBL" id="CP002105">
    <property type="protein sequence ID" value="ADL12302.1"/>
    <property type="molecule type" value="Genomic_DNA"/>
</dbReference>
<evidence type="ECO:0000259" key="1">
    <source>
        <dbReference type="Pfam" id="PF01261"/>
    </source>
</evidence>
<dbReference type="InterPro" id="IPR013022">
    <property type="entry name" value="Xyl_isomerase-like_TIM-brl"/>
</dbReference>